<organism evidence="2 3">
    <name type="scientific">Carpediemonas membranifera</name>
    <dbReference type="NCBI Taxonomy" id="201153"/>
    <lineage>
        <taxon>Eukaryota</taxon>
        <taxon>Metamonada</taxon>
        <taxon>Carpediemonas-like organisms</taxon>
        <taxon>Carpediemonas</taxon>
    </lineage>
</organism>
<protein>
    <submittedName>
        <fullName evidence="2">Uncharacterized protein</fullName>
    </submittedName>
</protein>
<name>A0A8J6B7H0_9EUKA</name>
<keyword evidence="3" id="KW-1185">Reference proteome</keyword>
<comment type="caution">
    <text evidence="2">The sequence shown here is derived from an EMBL/GenBank/DDBJ whole genome shotgun (WGS) entry which is preliminary data.</text>
</comment>
<dbReference type="AlphaFoldDB" id="A0A8J6B7H0"/>
<evidence type="ECO:0000313" key="2">
    <source>
        <dbReference type="EMBL" id="KAG9394337.1"/>
    </source>
</evidence>
<keyword evidence="1" id="KW-0472">Membrane</keyword>
<keyword evidence="1" id="KW-0812">Transmembrane</keyword>
<keyword evidence="1" id="KW-1133">Transmembrane helix</keyword>
<reference evidence="2" key="1">
    <citation type="submission" date="2021-05" db="EMBL/GenBank/DDBJ databases">
        <title>A free-living protist that lacks canonical eukaryotic 1 DNA replication and segregation systems.</title>
        <authorList>
            <person name="Salas-Leiva D.E."/>
            <person name="Tromer E.C."/>
            <person name="Curtis B.A."/>
            <person name="Jerlstrom-Hultqvist J."/>
            <person name="Kolisko M."/>
            <person name="Yi Z."/>
            <person name="Salas-Leiva J.S."/>
            <person name="Gallot-Lavallee L."/>
            <person name="Kops G.J.P.L."/>
            <person name="Archibald J.M."/>
            <person name="Simpson A.G.B."/>
            <person name="Roger A.J."/>
        </authorList>
    </citation>
    <scope>NUCLEOTIDE SEQUENCE</scope>
    <source>
        <strain evidence="2">BICM</strain>
    </source>
</reference>
<feature type="transmembrane region" description="Helical" evidence="1">
    <location>
        <begin position="164"/>
        <end position="183"/>
    </location>
</feature>
<evidence type="ECO:0000313" key="3">
    <source>
        <dbReference type="Proteomes" id="UP000717585"/>
    </source>
</evidence>
<dbReference type="EMBL" id="JAHDYR010000015">
    <property type="protein sequence ID" value="KAG9394337.1"/>
    <property type="molecule type" value="Genomic_DNA"/>
</dbReference>
<accession>A0A8J6B7H0</accession>
<dbReference type="Proteomes" id="UP000717585">
    <property type="component" value="Unassembled WGS sequence"/>
</dbReference>
<proteinExistence type="predicted"/>
<gene>
    <name evidence="2" type="ORF">J8273_3971</name>
</gene>
<sequence>MRTETAPVLHQCVGLSTELMWFDLRIDPGRDVAGVTSRTGMTGRSRWMRRRAGSPYLTGGRRTGRAGRGAGRGTWKNTCAKSVVPAWRCAARNTGWRGSYSKGRLAWKAFWYVASSMGLKVPSFLGARSRGASRVATAKPAVLSTCSAQPWSTRLRRLCDRSGSIYYILASFLYFGMASSLTLT</sequence>
<evidence type="ECO:0000256" key="1">
    <source>
        <dbReference type="SAM" id="Phobius"/>
    </source>
</evidence>